<dbReference type="PANTHER" id="PTHR32060">
    <property type="entry name" value="TAIL-SPECIFIC PROTEASE"/>
    <property type="match status" value="1"/>
</dbReference>
<dbReference type="Gene3D" id="3.30.750.44">
    <property type="match status" value="1"/>
</dbReference>
<dbReference type="Gene3D" id="2.30.42.10">
    <property type="match status" value="1"/>
</dbReference>
<dbReference type="NCBIfam" id="TIGR00225">
    <property type="entry name" value="prc"/>
    <property type="match status" value="1"/>
</dbReference>
<evidence type="ECO:0000256" key="5">
    <source>
        <dbReference type="RuleBase" id="RU004404"/>
    </source>
</evidence>
<dbReference type="SMART" id="SM00228">
    <property type="entry name" value="PDZ"/>
    <property type="match status" value="1"/>
</dbReference>
<organism evidence="7 8">
    <name type="scientific">Candidatus Pullibacteroides excrementavium</name>
    <dbReference type="NCBI Taxonomy" id="2840905"/>
    <lineage>
        <taxon>Bacteria</taxon>
        <taxon>Pseudomonadati</taxon>
        <taxon>Bacteroidota</taxon>
        <taxon>Bacteroidia</taxon>
        <taxon>Bacteroidales</taxon>
        <taxon>Candidatus Pullibacteroides</taxon>
    </lineage>
</organism>
<dbReference type="InterPro" id="IPR036034">
    <property type="entry name" value="PDZ_sf"/>
</dbReference>
<dbReference type="Gene3D" id="3.90.226.10">
    <property type="entry name" value="2-enoyl-CoA Hydratase, Chain A, domain 1"/>
    <property type="match status" value="1"/>
</dbReference>
<dbReference type="AlphaFoldDB" id="A0A9D9DQH0"/>
<dbReference type="InterPro" id="IPR001478">
    <property type="entry name" value="PDZ"/>
</dbReference>
<dbReference type="InterPro" id="IPR004447">
    <property type="entry name" value="Peptidase_S41A"/>
</dbReference>
<dbReference type="Pfam" id="PF03572">
    <property type="entry name" value="Peptidase_S41"/>
    <property type="match status" value="1"/>
</dbReference>
<dbReference type="GO" id="GO:0030288">
    <property type="term" value="C:outer membrane-bounded periplasmic space"/>
    <property type="evidence" value="ECO:0007669"/>
    <property type="project" value="TreeGrafter"/>
</dbReference>
<dbReference type="SMART" id="SM00245">
    <property type="entry name" value="TSPc"/>
    <property type="match status" value="1"/>
</dbReference>
<dbReference type="Proteomes" id="UP000823612">
    <property type="component" value="Unassembled WGS sequence"/>
</dbReference>
<dbReference type="GO" id="GO:0008236">
    <property type="term" value="F:serine-type peptidase activity"/>
    <property type="evidence" value="ECO:0007669"/>
    <property type="project" value="UniProtKB-KW"/>
</dbReference>
<dbReference type="CDD" id="cd06782">
    <property type="entry name" value="cpPDZ_CPP-like"/>
    <property type="match status" value="1"/>
</dbReference>
<reference evidence="7" key="2">
    <citation type="journal article" date="2021" name="PeerJ">
        <title>Extensive microbial diversity within the chicken gut microbiome revealed by metagenomics and culture.</title>
        <authorList>
            <person name="Gilroy R."/>
            <person name="Ravi A."/>
            <person name="Getino M."/>
            <person name="Pursley I."/>
            <person name="Horton D.L."/>
            <person name="Alikhan N.F."/>
            <person name="Baker D."/>
            <person name="Gharbi K."/>
            <person name="Hall N."/>
            <person name="Watson M."/>
            <person name="Adriaenssens E.M."/>
            <person name="Foster-Nyarko E."/>
            <person name="Jarju S."/>
            <person name="Secka A."/>
            <person name="Antonio M."/>
            <person name="Oren A."/>
            <person name="Chaudhuri R.R."/>
            <person name="La Ragione R."/>
            <person name="Hildebrand F."/>
            <person name="Pallen M.J."/>
        </authorList>
    </citation>
    <scope>NUCLEOTIDE SEQUENCE</scope>
    <source>
        <strain evidence="7">2889</strain>
    </source>
</reference>
<evidence type="ECO:0000256" key="3">
    <source>
        <dbReference type="ARBA" id="ARBA00022801"/>
    </source>
</evidence>
<accession>A0A9D9DQH0</accession>
<dbReference type="InterPro" id="IPR029045">
    <property type="entry name" value="ClpP/crotonase-like_dom_sf"/>
</dbReference>
<proteinExistence type="inferred from homology"/>
<dbReference type="GO" id="GO:0006508">
    <property type="term" value="P:proteolysis"/>
    <property type="evidence" value="ECO:0007669"/>
    <property type="project" value="UniProtKB-KW"/>
</dbReference>
<evidence type="ECO:0000256" key="2">
    <source>
        <dbReference type="ARBA" id="ARBA00022670"/>
    </source>
</evidence>
<dbReference type="PROSITE" id="PS50106">
    <property type="entry name" value="PDZ"/>
    <property type="match status" value="1"/>
</dbReference>
<comment type="similarity">
    <text evidence="1 5">Belongs to the peptidase S41A family.</text>
</comment>
<evidence type="ECO:0000313" key="8">
    <source>
        <dbReference type="Proteomes" id="UP000823612"/>
    </source>
</evidence>
<keyword evidence="3 5" id="KW-0378">Hydrolase</keyword>
<feature type="domain" description="PDZ" evidence="6">
    <location>
        <begin position="67"/>
        <end position="121"/>
    </location>
</feature>
<dbReference type="InterPro" id="IPR005151">
    <property type="entry name" value="Tail-specific_protease"/>
</dbReference>
<dbReference type="SUPFAM" id="SSF50156">
    <property type="entry name" value="PDZ domain-like"/>
    <property type="match status" value="1"/>
</dbReference>
<evidence type="ECO:0000259" key="6">
    <source>
        <dbReference type="PROSITE" id="PS50106"/>
    </source>
</evidence>
<sequence>RPANPESNPEVKEYPKNHPDVVDKKMVGLLQLIRFAYVEEVDMAPIVEKGMVTMLEELDPHSAYISAKDLQKMNEPLVGNFDGIGVSFQPNNDSIVIIEVIADGPSSKVGLLAGDKIVTIDTMSATGKNANRDFVFKHLRGKKGTKVNVGIKRQGEPEILHFEIIRDKIPLNSVNTYFMIDKENGYIMLTRFARTSVEEVRDALKDLKAQGMKNLILDLRGNSGGYLDVAVDLADEFLPKDELVVYMEGKAQPKESFYATKDGFFTKGRVVVMVDEGSASASEILSGALQDWDRAIIVGRRTFGKGLVQRPFGLSDGSNVRLTIARYYTPSGRCIQKPYEDGMEAYYKDIMNRYRHGEMLNPDSINLPDSLRYQTAGGRVVYGGGGIMPDVFVAVDTQRASDYYVALRAKNLMNRFVLDRLDGQREQYLAEYPDFEHFYENFRMDEAFIREFYDYAAEHGVPYTNFKEAQAGKFLQELIKAMQSDSALDKAVSYEDYMSRVLWAQDSMQSYLMEKARAEDARQKAYAAKSDKFLRAQLKAMFANNLYGSEYYYQVTKDVDDAFARALEVLKDKRLFNELGIR</sequence>
<evidence type="ECO:0000256" key="1">
    <source>
        <dbReference type="ARBA" id="ARBA00009179"/>
    </source>
</evidence>
<name>A0A9D9DQH0_9BACT</name>
<comment type="caution">
    <text evidence="7">The sequence shown here is derived from an EMBL/GenBank/DDBJ whole genome shotgun (WGS) entry which is preliminary data.</text>
</comment>
<protein>
    <submittedName>
        <fullName evidence="7">S41 family peptidase</fullName>
    </submittedName>
</protein>
<dbReference type="GO" id="GO:0004175">
    <property type="term" value="F:endopeptidase activity"/>
    <property type="evidence" value="ECO:0007669"/>
    <property type="project" value="TreeGrafter"/>
</dbReference>
<feature type="non-terminal residue" evidence="7">
    <location>
        <position position="1"/>
    </location>
</feature>
<reference evidence="7" key="1">
    <citation type="submission" date="2020-10" db="EMBL/GenBank/DDBJ databases">
        <authorList>
            <person name="Gilroy R."/>
        </authorList>
    </citation>
    <scope>NUCLEOTIDE SEQUENCE</scope>
    <source>
        <strain evidence="7">2889</strain>
    </source>
</reference>
<dbReference type="GO" id="GO:0007165">
    <property type="term" value="P:signal transduction"/>
    <property type="evidence" value="ECO:0007669"/>
    <property type="project" value="TreeGrafter"/>
</dbReference>
<gene>
    <name evidence="7" type="ORF">IAB08_01550</name>
</gene>
<evidence type="ECO:0000256" key="4">
    <source>
        <dbReference type="ARBA" id="ARBA00022825"/>
    </source>
</evidence>
<keyword evidence="4 5" id="KW-0720">Serine protease</keyword>
<evidence type="ECO:0000313" key="7">
    <source>
        <dbReference type="EMBL" id="MBO8431964.1"/>
    </source>
</evidence>
<dbReference type="Pfam" id="PF13180">
    <property type="entry name" value="PDZ_2"/>
    <property type="match status" value="1"/>
</dbReference>
<dbReference type="SUPFAM" id="SSF52096">
    <property type="entry name" value="ClpP/crotonase"/>
    <property type="match status" value="1"/>
</dbReference>
<dbReference type="EMBL" id="JADIMZ010000021">
    <property type="protein sequence ID" value="MBO8431964.1"/>
    <property type="molecule type" value="Genomic_DNA"/>
</dbReference>
<keyword evidence="2 5" id="KW-0645">Protease</keyword>
<dbReference type="CDD" id="cd07560">
    <property type="entry name" value="Peptidase_S41_CPP"/>
    <property type="match status" value="1"/>
</dbReference>
<dbReference type="PANTHER" id="PTHR32060:SF30">
    <property type="entry name" value="CARBOXY-TERMINAL PROCESSING PROTEASE CTPA"/>
    <property type="match status" value="1"/>
</dbReference>